<dbReference type="Pfam" id="PF00239">
    <property type="entry name" value="Resolvase"/>
    <property type="match status" value="1"/>
</dbReference>
<dbReference type="RefSeq" id="WP_268039813.1">
    <property type="nucleotide sequence ID" value="NZ_JAPQER010000001.1"/>
</dbReference>
<gene>
    <name evidence="8" type="ORF">OW763_02660</name>
</gene>
<dbReference type="Gene3D" id="3.90.1750.20">
    <property type="entry name" value="Putative Large Serine Recombinase, Chain B, Domain 2"/>
    <property type="match status" value="1"/>
</dbReference>
<dbReference type="PANTHER" id="PTHR30461">
    <property type="entry name" value="DNA-INVERTASE FROM LAMBDOID PROPHAGE"/>
    <property type="match status" value="1"/>
</dbReference>
<evidence type="ECO:0000256" key="4">
    <source>
        <dbReference type="PROSITE-ProRule" id="PRU10137"/>
    </source>
</evidence>
<keyword evidence="9" id="KW-1185">Reference proteome</keyword>
<sequence length="532" mass="62700">MKTQIIESMTSNTNREKTAAAYIRVSTETQKEKGFSPENQRSLAEQYAEKKGWILDDNMIFEEAKPASTILGKQFSEENLIENMYNRPELQKLLQLAGYKRFKYLIVYTRDRLSRSVAETNALDIFFKNFKIDIHYTKDGENLNFKDDKMNRFMHIVLSSLAEFEANTISMRVKAGNKSCVTKGYWPGGREPYGYIRKPIDEDDSKRNHFTLEISNFESNVVKTIFEYYINEGLGYKRIADKMNKEYGPYWTKNKIESIIKNQTYTGHIAWDRRGGRRTHNKHENPILSNLLKDATIINEDQWNKCVELREQRSKLRDPHYYTTPFILKGKLICAKCNSIMKCKNYGKAKGSVYRCCIKSSNGRSELIIKKELVENLFIETLNKILNFKNLDNLFETYYNEFNNKHNKAKTFLKCINDKINEIQNYKTKIQSLIKDETDSDIKEILRSEKAILSNLYEKYQQKKSKLENSLKKQPFSKETFIESLSNFPKNFNKLERLDKRLFIDNYIDKIIVNKINKQLSMNIIVKPYKFI</sequence>
<feature type="coiled-coil region" evidence="5">
    <location>
        <begin position="416"/>
        <end position="473"/>
    </location>
</feature>
<proteinExistence type="predicted"/>
<name>A0ABT4CWB8_9CLOT</name>
<organism evidence="8 9">
    <name type="scientific">Clostridium aestuarii</name>
    <dbReference type="NCBI Taxonomy" id="338193"/>
    <lineage>
        <taxon>Bacteria</taxon>
        <taxon>Bacillati</taxon>
        <taxon>Bacillota</taxon>
        <taxon>Clostridia</taxon>
        <taxon>Eubacteriales</taxon>
        <taxon>Clostridiaceae</taxon>
        <taxon>Clostridium</taxon>
    </lineage>
</organism>
<keyword evidence="5" id="KW-0175">Coiled coil</keyword>
<dbReference type="Gene3D" id="3.40.50.1390">
    <property type="entry name" value="Resolvase, N-terminal catalytic domain"/>
    <property type="match status" value="1"/>
</dbReference>
<protein>
    <submittedName>
        <fullName evidence="8">Recombinase family protein</fullName>
    </submittedName>
</protein>
<feature type="domain" description="Recombinase" evidence="7">
    <location>
        <begin position="192"/>
        <end position="316"/>
    </location>
</feature>
<keyword evidence="1" id="KW-0229">DNA integration</keyword>
<keyword evidence="2" id="KW-0238">DNA-binding</keyword>
<comment type="caution">
    <text evidence="8">The sequence shown here is derived from an EMBL/GenBank/DDBJ whole genome shotgun (WGS) entry which is preliminary data.</text>
</comment>
<dbReference type="InterPro" id="IPR038109">
    <property type="entry name" value="DNA_bind_recomb_sf"/>
</dbReference>
<evidence type="ECO:0000256" key="5">
    <source>
        <dbReference type="SAM" id="Coils"/>
    </source>
</evidence>
<feature type="domain" description="Resolvase/invertase-type recombinase catalytic" evidence="6">
    <location>
        <begin position="18"/>
        <end position="184"/>
    </location>
</feature>
<dbReference type="InterPro" id="IPR006119">
    <property type="entry name" value="Resolv_N"/>
</dbReference>
<dbReference type="PANTHER" id="PTHR30461:SF23">
    <property type="entry name" value="DNA RECOMBINASE-RELATED"/>
    <property type="match status" value="1"/>
</dbReference>
<feature type="active site" description="O-(5'-phospho-DNA)-serine intermediate" evidence="4">
    <location>
        <position position="26"/>
    </location>
</feature>
<evidence type="ECO:0000313" key="8">
    <source>
        <dbReference type="EMBL" id="MCY6483256.1"/>
    </source>
</evidence>
<evidence type="ECO:0000259" key="7">
    <source>
        <dbReference type="PROSITE" id="PS51737"/>
    </source>
</evidence>
<dbReference type="InterPro" id="IPR011109">
    <property type="entry name" value="DNA_bind_recombinase_dom"/>
</dbReference>
<dbReference type="InterPro" id="IPR006118">
    <property type="entry name" value="Recombinase_CS"/>
</dbReference>
<dbReference type="PROSITE" id="PS00397">
    <property type="entry name" value="RECOMBINASES_1"/>
    <property type="match status" value="1"/>
</dbReference>
<dbReference type="CDD" id="cd00338">
    <property type="entry name" value="Ser_Recombinase"/>
    <property type="match status" value="1"/>
</dbReference>
<evidence type="ECO:0000256" key="1">
    <source>
        <dbReference type="ARBA" id="ARBA00022908"/>
    </source>
</evidence>
<dbReference type="SMART" id="SM00857">
    <property type="entry name" value="Resolvase"/>
    <property type="match status" value="1"/>
</dbReference>
<dbReference type="InterPro" id="IPR050639">
    <property type="entry name" value="SSR_resolvase"/>
</dbReference>
<accession>A0ABT4CWB8</accession>
<dbReference type="EMBL" id="JAPQER010000001">
    <property type="protein sequence ID" value="MCY6483256.1"/>
    <property type="molecule type" value="Genomic_DNA"/>
</dbReference>
<reference evidence="8" key="1">
    <citation type="submission" date="2022-12" db="EMBL/GenBank/DDBJ databases">
        <authorList>
            <person name="Wang J."/>
        </authorList>
    </citation>
    <scope>NUCLEOTIDE SEQUENCE</scope>
    <source>
        <strain evidence="8">HY-45-18</strain>
    </source>
</reference>
<keyword evidence="3" id="KW-0233">DNA recombination</keyword>
<evidence type="ECO:0000256" key="2">
    <source>
        <dbReference type="ARBA" id="ARBA00023125"/>
    </source>
</evidence>
<evidence type="ECO:0000313" key="9">
    <source>
        <dbReference type="Proteomes" id="UP001078443"/>
    </source>
</evidence>
<dbReference type="Pfam" id="PF07508">
    <property type="entry name" value="Recombinase"/>
    <property type="match status" value="1"/>
</dbReference>
<dbReference type="Proteomes" id="UP001078443">
    <property type="component" value="Unassembled WGS sequence"/>
</dbReference>
<evidence type="ECO:0000259" key="6">
    <source>
        <dbReference type="PROSITE" id="PS51736"/>
    </source>
</evidence>
<evidence type="ECO:0000256" key="3">
    <source>
        <dbReference type="ARBA" id="ARBA00023172"/>
    </source>
</evidence>
<dbReference type="PROSITE" id="PS51737">
    <property type="entry name" value="RECOMBINASE_DNA_BIND"/>
    <property type="match status" value="1"/>
</dbReference>
<dbReference type="PROSITE" id="PS51736">
    <property type="entry name" value="RECOMBINASES_3"/>
    <property type="match status" value="1"/>
</dbReference>
<dbReference type="SUPFAM" id="SSF53041">
    <property type="entry name" value="Resolvase-like"/>
    <property type="match status" value="1"/>
</dbReference>
<dbReference type="InterPro" id="IPR036162">
    <property type="entry name" value="Resolvase-like_N_sf"/>
</dbReference>